<geneLocation type="plasmid" evidence="2">
    <name>unnamed5</name>
</geneLocation>
<protein>
    <submittedName>
        <fullName evidence="1">Uncharacterized protein</fullName>
    </submittedName>
</protein>
<evidence type="ECO:0000313" key="3">
    <source>
        <dbReference type="Proteomes" id="UP000192521"/>
    </source>
</evidence>
<dbReference type="AlphaFoldDB" id="A0A9P3TA00"/>
<keyword evidence="3" id="KW-1185">Reference proteome</keyword>
<dbReference type="RefSeq" id="WP_047370634.1">
    <property type="nucleotide sequence ID" value="NZ_CABMNU010000005.1"/>
</dbReference>
<dbReference type="Proteomes" id="UP000192521">
    <property type="component" value="Unassembled WGS sequence"/>
</dbReference>
<reference evidence="1" key="2">
    <citation type="journal article" date="2018" name="Genome Biol.">
        <title>SKESA: strategic k-mer extension for scrupulous assemblies.</title>
        <authorList>
            <person name="Souvorov A."/>
            <person name="Agarwala R."/>
            <person name="Lipman D.J."/>
        </authorList>
    </citation>
    <scope>NUCLEOTIDE SEQUENCE</scope>
    <source>
        <strain evidence="1">CAVp300</strain>
    </source>
</reference>
<proteinExistence type="predicted"/>
<dbReference type="EMBL" id="DACSUM010000011">
    <property type="protein sequence ID" value="HAT3581505.1"/>
    <property type="molecule type" value="Genomic_DNA"/>
</dbReference>
<organism evidence="1 4">
    <name type="scientific">Kluyvera intermedia</name>
    <name type="common">Enterobacter intermedius</name>
    <dbReference type="NCBI Taxonomy" id="61648"/>
    <lineage>
        <taxon>Bacteria</taxon>
        <taxon>Pseudomonadati</taxon>
        <taxon>Pseudomonadota</taxon>
        <taxon>Gammaproteobacteria</taxon>
        <taxon>Enterobacterales</taxon>
        <taxon>Enterobacteriaceae</taxon>
        <taxon>Kluyvera</taxon>
    </lineage>
</organism>
<name>A0A9P3TA00_KLUIN</name>
<comment type="caution">
    <text evidence="1">The sequence shown here is derived from an EMBL/GenBank/DDBJ whole genome shotgun (WGS) entry which is preliminary data.</text>
</comment>
<evidence type="ECO:0000313" key="4">
    <source>
        <dbReference type="Proteomes" id="UP000867740"/>
    </source>
</evidence>
<evidence type="ECO:0000313" key="1">
    <source>
        <dbReference type="EMBL" id="HAT3581505.1"/>
    </source>
</evidence>
<reference evidence="2 3" key="1">
    <citation type="submission" date="2017-02" db="EMBL/GenBank/DDBJ databases">
        <title>Draft genome sequence of a Kluyvera intermedia isolate from a patient with a pancreatic abscess.</title>
        <authorList>
            <person name="Thele R."/>
        </authorList>
    </citation>
    <scope>NUCLEOTIDE SEQUENCE [LARGE SCALE GENOMIC DNA]</scope>
    <source>
        <strain evidence="2 3">FOSA7093</strain>
        <plasmid evidence="2">unnamed5</plasmid>
    </source>
</reference>
<evidence type="ECO:0000313" key="2">
    <source>
        <dbReference type="EMBL" id="ORJ48268.1"/>
    </source>
</evidence>
<reference evidence="1" key="3">
    <citation type="submission" date="2020-10" db="EMBL/GenBank/DDBJ databases">
        <authorList>
            <consortium name="NCBI Pathogen Detection Project"/>
        </authorList>
    </citation>
    <scope>NUCLEOTIDE SEQUENCE</scope>
    <source>
        <strain evidence="1">CAVp300</strain>
    </source>
</reference>
<dbReference type="EMBL" id="MWPR01000044">
    <property type="protein sequence ID" value="ORJ48268.1"/>
    <property type="molecule type" value="Genomic_DNA"/>
</dbReference>
<sequence>MKWLLWLSETRRARTVQTVFPGVKAIMTWRRDGVKQPFPRRCIGISEAKKSAALQRIFLISDKDEEKKGTVKAGDYAVIFHLA</sequence>
<gene>
    <name evidence="2" type="ORF">B2M27_21470</name>
    <name evidence="1" type="ORF">I8531_001792</name>
</gene>
<keyword evidence="2" id="KW-0614">Plasmid</keyword>
<dbReference type="Proteomes" id="UP000867740">
    <property type="component" value="Unassembled WGS sequence"/>
</dbReference>
<accession>A0A9P3TA00</accession>